<dbReference type="Proteomes" id="UP000554482">
    <property type="component" value="Unassembled WGS sequence"/>
</dbReference>
<organism evidence="2 3">
    <name type="scientific">Thalictrum thalictroides</name>
    <name type="common">Rue-anemone</name>
    <name type="synonym">Anemone thalictroides</name>
    <dbReference type="NCBI Taxonomy" id="46969"/>
    <lineage>
        <taxon>Eukaryota</taxon>
        <taxon>Viridiplantae</taxon>
        <taxon>Streptophyta</taxon>
        <taxon>Embryophyta</taxon>
        <taxon>Tracheophyta</taxon>
        <taxon>Spermatophyta</taxon>
        <taxon>Magnoliopsida</taxon>
        <taxon>Ranunculales</taxon>
        <taxon>Ranunculaceae</taxon>
        <taxon>Thalictroideae</taxon>
        <taxon>Thalictrum</taxon>
    </lineage>
</organism>
<accession>A0A7J6X1J6</accession>
<keyword evidence="3" id="KW-1185">Reference proteome</keyword>
<gene>
    <name evidence="2" type="ORF">FRX31_007201</name>
</gene>
<evidence type="ECO:0000256" key="1">
    <source>
        <dbReference type="SAM" id="MobiDB-lite"/>
    </source>
</evidence>
<dbReference type="AlphaFoldDB" id="A0A7J6X1J6"/>
<reference evidence="2 3" key="1">
    <citation type="submission" date="2020-06" db="EMBL/GenBank/DDBJ databases">
        <title>Transcriptomic and genomic resources for Thalictrum thalictroides and T. hernandezii: Facilitating candidate gene discovery in an emerging model plant lineage.</title>
        <authorList>
            <person name="Arias T."/>
            <person name="Riano-Pachon D.M."/>
            <person name="Di Stilio V.S."/>
        </authorList>
    </citation>
    <scope>NUCLEOTIDE SEQUENCE [LARGE SCALE GENOMIC DNA]</scope>
    <source>
        <strain evidence="3">cv. WT478/WT964</strain>
        <tissue evidence="2">Leaves</tissue>
    </source>
</reference>
<comment type="caution">
    <text evidence="2">The sequence shown here is derived from an EMBL/GenBank/DDBJ whole genome shotgun (WGS) entry which is preliminary data.</text>
</comment>
<dbReference type="EMBL" id="JABWDY010007108">
    <property type="protein sequence ID" value="KAF5203213.1"/>
    <property type="molecule type" value="Genomic_DNA"/>
</dbReference>
<sequence>MSSSAIAKKMVEQINNTTITVVVDVVNIEAITSSSAISTSRGGGGNFGNHQVGTSKENIKEGLLKCNTPAEISLWNKSMVIPLAKEAGMTSSMSEERQLKLFTELHTSKDKEPITIIVGSEQQRESNGVGSAELQRVNSVDHVD</sequence>
<evidence type="ECO:0000313" key="2">
    <source>
        <dbReference type="EMBL" id="KAF5203213.1"/>
    </source>
</evidence>
<feature type="region of interest" description="Disordered" evidence="1">
    <location>
        <begin position="119"/>
        <end position="144"/>
    </location>
</feature>
<name>A0A7J6X1J6_THATH</name>
<proteinExistence type="predicted"/>
<protein>
    <submittedName>
        <fullName evidence="2">Uncharacterized protein</fullName>
    </submittedName>
</protein>
<evidence type="ECO:0000313" key="3">
    <source>
        <dbReference type="Proteomes" id="UP000554482"/>
    </source>
</evidence>